<accession>A0A2X0S229</accession>
<organism evidence="1 2">
    <name type="scientific">Brochothrix thermosphacta</name>
    <name type="common">Microbacterium thermosphactum</name>
    <dbReference type="NCBI Taxonomy" id="2756"/>
    <lineage>
        <taxon>Bacteria</taxon>
        <taxon>Bacillati</taxon>
        <taxon>Bacillota</taxon>
        <taxon>Bacilli</taxon>
        <taxon>Bacillales</taxon>
        <taxon>Listeriaceae</taxon>
        <taxon>Brochothrix</taxon>
    </lineage>
</organism>
<name>A0A2X0S229_BROTH</name>
<evidence type="ECO:0000313" key="2">
    <source>
        <dbReference type="Proteomes" id="UP000270190"/>
    </source>
</evidence>
<protein>
    <submittedName>
        <fullName evidence="1">Uncharacterized protein</fullName>
    </submittedName>
</protein>
<proteinExistence type="predicted"/>
<sequence length="70" mass="8095">MKECPHCKSKTYYIKSSFSGSGDYYSNFDGSSADNASYHDGIFYKYGKYTYCADCNKRLIKVEDLEKEDK</sequence>
<evidence type="ECO:0000313" key="1">
    <source>
        <dbReference type="EMBL" id="SPP28437.1"/>
    </source>
</evidence>
<dbReference type="EMBL" id="OUNC01000013">
    <property type="protein sequence ID" value="SPP28437.1"/>
    <property type="molecule type" value="Genomic_DNA"/>
</dbReference>
<dbReference type="RefSeq" id="WP_120487789.1">
    <property type="nucleotide sequence ID" value="NZ_OUNC01000013.1"/>
</dbReference>
<dbReference type="Proteomes" id="UP000270190">
    <property type="component" value="Unassembled WGS sequence"/>
</dbReference>
<gene>
    <name evidence="1" type="ORF">BTBSAS_200024</name>
</gene>
<dbReference type="AlphaFoldDB" id="A0A2X0S229"/>
<reference evidence="2" key="1">
    <citation type="submission" date="2018-04" db="EMBL/GenBank/DDBJ databases">
        <authorList>
            <person name="Illikoud N."/>
        </authorList>
    </citation>
    <scope>NUCLEOTIDE SEQUENCE [LARGE SCALE GENOMIC DNA]</scope>
</reference>